<keyword evidence="7" id="KW-0346">Stress response</keyword>
<dbReference type="EMBL" id="JAPMLT010000001">
    <property type="protein sequence ID" value="MCX7568722.1"/>
    <property type="molecule type" value="Genomic_DNA"/>
</dbReference>
<evidence type="ECO:0000256" key="5">
    <source>
        <dbReference type="ARBA" id="ARBA00022801"/>
    </source>
</evidence>
<gene>
    <name evidence="8" type="ORF">OS242_01895</name>
</gene>
<evidence type="ECO:0000256" key="4">
    <source>
        <dbReference type="ARBA" id="ARBA00022759"/>
    </source>
</evidence>
<dbReference type="Proteomes" id="UP001208017">
    <property type="component" value="Unassembled WGS sequence"/>
</dbReference>
<keyword evidence="6" id="KW-0694">RNA-binding</keyword>
<dbReference type="Pfam" id="PF07927">
    <property type="entry name" value="HicA_toxin"/>
    <property type="match status" value="1"/>
</dbReference>
<accession>A0ABT3WY92</accession>
<dbReference type="SUPFAM" id="SSF54786">
    <property type="entry name" value="YcfA/nrd intein domain"/>
    <property type="match status" value="1"/>
</dbReference>
<sequence length="68" mass="7952">MKEYRDSRKMLRLLERDGWRIAHQVGSHIQLKHPTKKNRVTVPHPQKDTPLGTVKNILKQAEIEVEGD</sequence>
<comment type="similarity">
    <text evidence="1">Belongs to the HicA mRNA interferase family.</text>
</comment>
<comment type="caution">
    <text evidence="8">The sequence shown here is derived from an EMBL/GenBank/DDBJ whole genome shotgun (WGS) entry which is preliminary data.</text>
</comment>
<dbReference type="InterPro" id="IPR012933">
    <property type="entry name" value="HicA_mRNA_interferase"/>
</dbReference>
<evidence type="ECO:0000256" key="7">
    <source>
        <dbReference type="ARBA" id="ARBA00023016"/>
    </source>
</evidence>
<evidence type="ECO:0000313" key="8">
    <source>
        <dbReference type="EMBL" id="MCX7568722.1"/>
    </source>
</evidence>
<keyword evidence="5" id="KW-0378">Hydrolase</keyword>
<dbReference type="Gene3D" id="3.30.920.30">
    <property type="entry name" value="Hypothetical protein"/>
    <property type="match status" value="1"/>
</dbReference>
<reference evidence="8 9" key="1">
    <citation type="submission" date="2022-11" db="EMBL/GenBank/DDBJ databases">
        <title>Study of microbial diversity in lake waters.</title>
        <authorList>
            <person name="Zhang J."/>
        </authorList>
    </citation>
    <scope>NUCLEOTIDE SEQUENCE [LARGE SCALE GENOMIC DNA]</scope>
    <source>
        <strain evidence="8 9">DT12</strain>
    </source>
</reference>
<evidence type="ECO:0000256" key="2">
    <source>
        <dbReference type="ARBA" id="ARBA00022649"/>
    </source>
</evidence>
<evidence type="ECO:0000313" key="9">
    <source>
        <dbReference type="Proteomes" id="UP001208017"/>
    </source>
</evidence>
<keyword evidence="2" id="KW-1277">Toxin-antitoxin system</keyword>
<protein>
    <submittedName>
        <fullName evidence="8">Type II toxin-antitoxin system HicA family toxin</fullName>
    </submittedName>
</protein>
<name>A0ABT3WY92_9BACL</name>
<keyword evidence="9" id="KW-1185">Reference proteome</keyword>
<evidence type="ECO:0000256" key="3">
    <source>
        <dbReference type="ARBA" id="ARBA00022722"/>
    </source>
</evidence>
<proteinExistence type="inferred from homology"/>
<keyword evidence="4" id="KW-0255">Endonuclease</keyword>
<dbReference type="InterPro" id="IPR038570">
    <property type="entry name" value="HicA_sf"/>
</dbReference>
<organism evidence="8 9">
    <name type="scientific">Tumebacillus lacus</name>
    <dbReference type="NCBI Taxonomy" id="2995335"/>
    <lineage>
        <taxon>Bacteria</taxon>
        <taxon>Bacillati</taxon>
        <taxon>Bacillota</taxon>
        <taxon>Bacilli</taxon>
        <taxon>Bacillales</taxon>
        <taxon>Alicyclobacillaceae</taxon>
        <taxon>Tumebacillus</taxon>
    </lineage>
</organism>
<dbReference type="RefSeq" id="WP_267149962.1">
    <property type="nucleotide sequence ID" value="NZ_JAPMLT010000001.1"/>
</dbReference>
<evidence type="ECO:0000256" key="6">
    <source>
        <dbReference type="ARBA" id="ARBA00022884"/>
    </source>
</evidence>
<evidence type="ECO:0000256" key="1">
    <source>
        <dbReference type="ARBA" id="ARBA00006620"/>
    </source>
</evidence>
<keyword evidence="3" id="KW-0540">Nuclease</keyword>